<dbReference type="InterPro" id="IPR003721">
    <property type="entry name" value="Pantoate_ligase"/>
</dbReference>
<dbReference type="GO" id="GO:0004592">
    <property type="term" value="F:pantoate-beta-alanine ligase activity"/>
    <property type="evidence" value="ECO:0007669"/>
    <property type="project" value="UniProtKB-UniRule"/>
</dbReference>
<keyword evidence="10" id="KW-1185">Reference proteome</keyword>
<proteinExistence type="inferred from homology"/>
<reference evidence="9 10" key="1">
    <citation type="submission" date="2015-04" db="EMBL/GenBank/DDBJ databases">
        <title>Taxonomic description and genome sequence of Salinicoccus sediminis sp. nov., a novel hyper halotolerant bacterium isolated from marine sediment.</title>
        <authorList>
            <person name="Mathan Kumar R."/>
            <person name="Kaur G."/>
            <person name="Kumar N."/>
            <person name="Kumar A."/>
            <person name="Singh N.K."/>
            <person name="Kaur N."/>
            <person name="Mayilraj S."/>
        </authorList>
    </citation>
    <scope>NUCLEOTIDE SEQUENCE [LARGE SCALE GENOMIC DNA]</scope>
    <source>
        <strain evidence="9 10">SV-16</strain>
    </source>
</reference>
<evidence type="ECO:0000256" key="7">
    <source>
        <dbReference type="ARBA" id="ARBA00048258"/>
    </source>
</evidence>
<organism evidence="9 10">
    <name type="scientific">Salinicoccus sediminis</name>
    <dbReference type="NCBI Taxonomy" id="1432562"/>
    <lineage>
        <taxon>Bacteria</taxon>
        <taxon>Bacillati</taxon>
        <taxon>Bacillota</taxon>
        <taxon>Bacilli</taxon>
        <taxon>Bacillales</taxon>
        <taxon>Staphylococcaceae</taxon>
        <taxon>Salinicoccus</taxon>
    </lineage>
</organism>
<dbReference type="AlphaFoldDB" id="A0A0M2SRU2"/>
<comment type="pathway">
    <text evidence="1 8">Cofactor biosynthesis; (R)-pantothenate biosynthesis; (R)-pantothenate from (R)-pantoate and beta-alanine: step 1/1.</text>
</comment>
<evidence type="ECO:0000313" key="10">
    <source>
        <dbReference type="Proteomes" id="UP000034287"/>
    </source>
</evidence>
<dbReference type="FunFam" id="3.40.50.620:FF:000013">
    <property type="entry name" value="Pantothenate synthetase"/>
    <property type="match status" value="1"/>
</dbReference>
<dbReference type="HAMAP" id="MF_00158">
    <property type="entry name" value="PanC"/>
    <property type="match status" value="1"/>
</dbReference>
<comment type="subunit">
    <text evidence="8">Homodimer.</text>
</comment>
<evidence type="ECO:0000256" key="5">
    <source>
        <dbReference type="ARBA" id="ARBA00022741"/>
    </source>
</evidence>
<evidence type="ECO:0000256" key="2">
    <source>
        <dbReference type="ARBA" id="ARBA00009256"/>
    </source>
</evidence>
<evidence type="ECO:0000313" key="9">
    <source>
        <dbReference type="EMBL" id="KKK35350.1"/>
    </source>
</evidence>
<comment type="subcellular location">
    <subcellularLocation>
        <location evidence="8">Cytoplasm</location>
    </subcellularLocation>
</comment>
<dbReference type="Gene3D" id="3.30.1300.10">
    <property type="entry name" value="Pantoate-beta-alanine ligase, C-terminal domain"/>
    <property type="match status" value="1"/>
</dbReference>
<dbReference type="Gene3D" id="3.40.50.620">
    <property type="entry name" value="HUPs"/>
    <property type="match status" value="1"/>
</dbReference>
<evidence type="ECO:0000256" key="3">
    <source>
        <dbReference type="ARBA" id="ARBA00022598"/>
    </source>
</evidence>
<dbReference type="PANTHER" id="PTHR21299">
    <property type="entry name" value="CYTIDYLATE KINASE/PANTOATE-BETA-ALANINE LIGASE"/>
    <property type="match status" value="1"/>
</dbReference>
<dbReference type="InterPro" id="IPR014729">
    <property type="entry name" value="Rossmann-like_a/b/a_fold"/>
</dbReference>
<dbReference type="GO" id="GO:0005829">
    <property type="term" value="C:cytosol"/>
    <property type="evidence" value="ECO:0007669"/>
    <property type="project" value="TreeGrafter"/>
</dbReference>
<keyword evidence="4 8" id="KW-0566">Pantothenate biosynthesis</keyword>
<evidence type="ECO:0000256" key="4">
    <source>
        <dbReference type="ARBA" id="ARBA00022655"/>
    </source>
</evidence>
<dbReference type="CDD" id="cd00560">
    <property type="entry name" value="PanC"/>
    <property type="match status" value="1"/>
</dbReference>
<keyword evidence="8" id="KW-0963">Cytoplasm</keyword>
<dbReference type="UniPathway" id="UPA00028">
    <property type="reaction ID" value="UER00005"/>
</dbReference>
<dbReference type="Proteomes" id="UP000034287">
    <property type="component" value="Unassembled WGS sequence"/>
</dbReference>
<feature type="active site" description="Proton donor" evidence="8">
    <location>
        <position position="36"/>
    </location>
</feature>
<dbReference type="GO" id="GO:0005524">
    <property type="term" value="F:ATP binding"/>
    <property type="evidence" value="ECO:0007669"/>
    <property type="project" value="UniProtKB-KW"/>
</dbReference>
<dbReference type="STRING" id="1432562.WN59_00490"/>
<name>A0A0M2SRU2_9STAP</name>
<feature type="binding site" evidence="8">
    <location>
        <position position="152"/>
    </location>
    <ligand>
        <name>(R)-pantoate</name>
        <dbReference type="ChEBI" id="CHEBI:15980"/>
    </ligand>
</feature>
<dbReference type="SUPFAM" id="SSF52374">
    <property type="entry name" value="Nucleotidylyl transferase"/>
    <property type="match status" value="1"/>
</dbReference>
<dbReference type="OrthoDB" id="9773087at2"/>
<comment type="catalytic activity">
    <reaction evidence="7 8">
        <text>(R)-pantoate + beta-alanine + ATP = (R)-pantothenate + AMP + diphosphate + H(+)</text>
        <dbReference type="Rhea" id="RHEA:10912"/>
        <dbReference type="ChEBI" id="CHEBI:15378"/>
        <dbReference type="ChEBI" id="CHEBI:15980"/>
        <dbReference type="ChEBI" id="CHEBI:29032"/>
        <dbReference type="ChEBI" id="CHEBI:30616"/>
        <dbReference type="ChEBI" id="CHEBI:33019"/>
        <dbReference type="ChEBI" id="CHEBI:57966"/>
        <dbReference type="ChEBI" id="CHEBI:456215"/>
        <dbReference type="EC" id="6.3.2.1"/>
    </reaction>
</comment>
<dbReference type="EMBL" id="LAYZ01000001">
    <property type="protein sequence ID" value="KKK35350.1"/>
    <property type="molecule type" value="Genomic_DNA"/>
</dbReference>
<keyword evidence="5 8" id="KW-0547">Nucleotide-binding</keyword>
<comment type="caution">
    <text evidence="9">The sequence shown here is derived from an EMBL/GenBank/DDBJ whole genome shotgun (WGS) entry which is preliminary data.</text>
</comment>
<feature type="binding site" evidence="8">
    <location>
        <position position="175"/>
    </location>
    <ligand>
        <name>ATP</name>
        <dbReference type="ChEBI" id="CHEBI:30616"/>
    </ligand>
</feature>
<dbReference type="NCBIfam" id="TIGR00018">
    <property type="entry name" value="panC"/>
    <property type="match status" value="1"/>
</dbReference>
<dbReference type="Pfam" id="PF02569">
    <property type="entry name" value="Pantoate_ligase"/>
    <property type="match status" value="1"/>
</dbReference>
<dbReference type="RefSeq" id="WP_046510972.1">
    <property type="nucleotide sequence ID" value="NZ_LAYZ01000001.1"/>
</dbReference>
<feature type="binding site" evidence="8">
    <location>
        <position position="60"/>
    </location>
    <ligand>
        <name>beta-alanine</name>
        <dbReference type="ChEBI" id="CHEBI:57966"/>
    </ligand>
</feature>
<comment type="miscellaneous">
    <text evidence="8">The reaction proceeds by a bi uni uni bi ping pong mechanism.</text>
</comment>
<accession>A0A0M2SRU2</accession>
<feature type="binding site" evidence="8">
    <location>
        <begin position="29"/>
        <end position="36"/>
    </location>
    <ligand>
        <name>ATP</name>
        <dbReference type="ChEBI" id="CHEBI:30616"/>
    </ligand>
</feature>
<dbReference type="GO" id="GO:0015940">
    <property type="term" value="P:pantothenate biosynthetic process"/>
    <property type="evidence" value="ECO:0007669"/>
    <property type="project" value="UniProtKB-UniRule"/>
</dbReference>
<comment type="similarity">
    <text evidence="2 8">Belongs to the pantothenate synthetase family.</text>
</comment>
<comment type="function">
    <text evidence="8">Catalyzes the condensation of pantoate with beta-alanine in an ATP-dependent reaction via a pantoyl-adenylate intermediate.</text>
</comment>
<dbReference type="InterPro" id="IPR042176">
    <property type="entry name" value="Pantoate_ligase_C"/>
</dbReference>
<dbReference type="EC" id="6.3.2.1" evidence="8"/>
<feature type="binding site" evidence="8">
    <location>
        <begin position="183"/>
        <end position="186"/>
    </location>
    <ligand>
        <name>ATP</name>
        <dbReference type="ChEBI" id="CHEBI:30616"/>
    </ligand>
</feature>
<dbReference type="PATRIC" id="fig|1432562.3.peg.99"/>
<sequence>MMKTSDNIKETRELLKPYREGKIALVPTMGYLHEGHMALVAKAREHADFVVLSLFVNPLQFGPDEDLDTYPRDLARDLKICEENGVDFVFHPSEEEMYPKTPELGLNLASMSSILDGLKRPGHFEGVVTVVNKLFNIIEPDFAVFGEKDRQQLMIIQRMVEDFNHDLEIIGVPTAREPDGLAKSSRNVNLTDAEREEAPAIHQALEIGRDLVLEGETDIESVKERIEMHIMDHTSGEMDDLQIFTHPDLNTIQTVSTDVIIFIAVKFERVRLIDNMLVIIND</sequence>
<keyword evidence="3 8" id="KW-0436">Ligase</keyword>
<keyword evidence="6 8" id="KW-0067">ATP-binding</keyword>
<feature type="binding site" evidence="8">
    <location>
        <begin position="146"/>
        <end position="149"/>
    </location>
    <ligand>
        <name>ATP</name>
        <dbReference type="ChEBI" id="CHEBI:30616"/>
    </ligand>
</feature>
<evidence type="ECO:0000256" key="8">
    <source>
        <dbReference type="HAMAP-Rule" id="MF_00158"/>
    </source>
</evidence>
<protein>
    <recommendedName>
        <fullName evidence="8">Pantothenate synthetase</fullName>
        <shortName evidence="8">PS</shortName>
        <ecNumber evidence="8">6.3.2.1</ecNumber>
    </recommendedName>
    <alternativeName>
        <fullName evidence="8">Pantoate--beta-alanine ligase</fullName>
    </alternativeName>
    <alternativeName>
        <fullName evidence="8">Pantoate-activating enzyme</fullName>
    </alternativeName>
</protein>
<evidence type="ECO:0000256" key="1">
    <source>
        <dbReference type="ARBA" id="ARBA00004990"/>
    </source>
</evidence>
<gene>
    <name evidence="8" type="primary">panC</name>
    <name evidence="9" type="ORF">WN59_00490</name>
</gene>
<dbReference type="PANTHER" id="PTHR21299:SF1">
    <property type="entry name" value="PANTOATE--BETA-ALANINE LIGASE"/>
    <property type="match status" value="1"/>
</dbReference>
<evidence type="ECO:0000256" key="6">
    <source>
        <dbReference type="ARBA" id="ARBA00022840"/>
    </source>
</evidence>
<feature type="binding site" evidence="8">
    <location>
        <position position="60"/>
    </location>
    <ligand>
        <name>(R)-pantoate</name>
        <dbReference type="ChEBI" id="CHEBI:15980"/>
    </ligand>
</feature>